<keyword evidence="1" id="KW-0732">Signal</keyword>
<feature type="signal peptide" evidence="1">
    <location>
        <begin position="1"/>
        <end position="26"/>
    </location>
</feature>
<dbReference type="Proteomes" id="UP000039217">
    <property type="component" value="Unassembled WGS sequence"/>
</dbReference>
<feature type="chain" id="PRO_5041551799" evidence="1">
    <location>
        <begin position="27"/>
        <end position="102"/>
    </location>
</feature>
<evidence type="ECO:0000313" key="3">
    <source>
        <dbReference type="EMBL" id="CKT27434.1"/>
    </source>
</evidence>
<dbReference type="EMBL" id="CGCX01000483">
    <property type="protein sequence ID" value="CFR77087.1"/>
    <property type="molecule type" value="Genomic_DNA"/>
</dbReference>
<evidence type="ECO:0000313" key="7">
    <source>
        <dbReference type="Proteomes" id="UP000050164"/>
    </source>
</evidence>
<evidence type="ECO:0000313" key="5">
    <source>
        <dbReference type="Proteomes" id="UP000039217"/>
    </source>
</evidence>
<organism evidence="4 5">
    <name type="scientific">Mycobacterium tuberculosis</name>
    <dbReference type="NCBI Taxonomy" id="1773"/>
    <lineage>
        <taxon>Bacteria</taxon>
        <taxon>Bacillati</taxon>
        <taxon>Actinomycetota</taxon>
        <taxon>Actinomycetes</taxon>
        <taxon>Mycobacteriales</taxon>
        <taxon>Mycobacteriaceae</taxon>
        <taxon>Mycobacterium</taxon>
        <taxon>Mycobacterium tuberculosis complex</taxon>
    </lineage>
</organism>
<dbReference type="Proteomes" id="UP000046680">
    <property type="component" value="Unassembled WGS sequence"/>
</dbReference>
<accession>A0A655CS39</accession>
<evidence type="ECO:0000313" key="6">
    <source>
        <dbReference type="Proteomes" id="UP000046680"/>
    </source>
</evidence>
<evidence type="ECO:0000313" key="4">
    <source>
        <dbReference type="EMBL" id="CNU26941.1"/>
    </source>
</evidence>
<dbReference type="EMBL" id="CQQC01000073">
    <property type="protein sequence ID" value="CNU26941.1"/>
    <property type="molecule type" value="Genomic_DNA"/>
</dbReference>
<evidence type="ECO:0000313" key="2">
    <source>
        <dbReference type="EMBL" id="CFR77087.1"/>
    </source>
</evidence>
<dbReference type="EMBL" id="CNFT01001419">
    <property type="protein sequence ID" value="CKT27434.1"/>
    <property type="molecule type" value="Genomic_DNA"/>
</dbReference>
<reference evidence="5 6" key="1">
    <citation type="submission" date="2015-03" db="EMBL/GenBank/DDBJ databases">
        <authorList>
            <consortium name="Pathogen Informatics"/>
        </authorList>
    </citation>
    <scope>NUCLEOTIDE SEQUENCE [LARGE SCALE GENOMIC DNA]</scope>
    <source>
        <strain evidence="3 7">Bir 185</strain>
        <strain evidence="2 6">C09601061</strain>
        <strain evidence="4 5">D00501624</strain>
    </source>
</reference>
<dbReference type="AlphaFoldDB" id="A0A655CS39"/>
<proteinExistence type="predicted"/>
<sequence length="102" mass="10779">MILRLIYSLSFCAALGLTLICSTINGQPAPTISDDSSNNTRPIAGIRKSRRAIAENTAAAQINAIAIRISFAGRTALISVYPAPVNGLPPRVCDSSSYRSSQ</sequence>
<dbReference type="Proteomes" id="UP000050164">
    <property type="component" value="Unassembled WGS sequence"/>
</dbReference>
<evidence type="ECO:0000256" key="1">
    <source>
        <dbReference type="SAM" id="SignalP"/>
    </source>
</evidence>
<gene>
    <name evidence="2" type="ORF">ERS007657_01535</name>
    <name evidence="4" type="ORF">ERS007661_00387</name>
    <name evidence="3" type="ORF">ERS027659_04180</name>
</gene>
<name>A0A655CS39_MYCTX</name>
<protein>
    <submittedName>
        <fullName evidence="4">Uncharacterized protein</fullName>
    </submittedName>
</protein>